<dbReference type="Proteomes" id="UP000838102">
    <property type="component" value="Unassembled WGS sequence"/>
</dbReference>
<reference evidence="8" key="1">
    <citation type="submission" date="2022-03" db="EMBL/GenBank/DDBJ databases">
        <authorList>
            <person name="Hettiarachchi G."/>
        </authorList>
    </citation>
    <scope>NUCLEOTIDE SEQUENCE</scope>
    <source>
        <strain evidence="8">LMG 32447</strain>
    </source>
</reference>
<keyword evidence="4" id="KW-0949">S-adenosyl-L-methionine</keyword>
<dbReference type="Gene3D" id="3.40.50.150">
    <property type="entry name" value="Vaccinia Virus protein VP39"/>
    <property type="match status" value="1"/>
</dbReference>
<dbReference type="EMBL" id="CAKOEU010000019">
    <property type="protein sequence ID" value="CAH1857567.1"/>
    <property type="molecule type" value="Genomic_DNA"/>
</dbReference>
<keyword evidence="3" id="KW-0808">Transferase</keyword>
<dbReference type="EC" id="2.1.1.72" evidence="1"/>
<dbReference type="Pfam" id="PF02384">
    <property type="entry name" value="N6_Mtase"/>
    <property type="match status" value="1"/>
</dbReference>
<evidence type="ECO:0000256" key="3">
    <source>
        <dbReference type="ARBA" id="ARBA00022679"/>
    </source>
</evidence>
<evidence type="ECO:0000256" key="2">
    <source>
        <dbReference type="ARBA" id="ARBA00022603"/>
    </source>
</evidence>
<evidence type="ECO:0000259" key="7">
    <source>
        <dbReference type="Pfam" id="PF02384"/>
    </source>
</evidence>
<sequence length="158" mass="18331">MFLSTNIPTVVLVLKKNRTNHDVLFIDASKEFNKLNNKNELTRDNIDKIISTYKQRKSIDKYASVVSYEDFVENDFNLNIHRYVDTFEPEPVIPIGQTVKELFELDQEEQRLFSELSLSVNALVATQSLQDAHDLDKLKAYLNAKAKRKQVQAQQELL</sequence>
<gene>
    <name evidence="8" type="ORF">LMG032447_01591</name>
</gene>
<dbReference type="InterPro" id="IPR003356">
    <property type="entry name" value="DNA_methylase_A-5"/>
</dbReference>
<evidence type="ECO:0000313" key="9">
    <source>
        <dbReference type="Proteomes" id="UP000838102"/>
    </source>
</evidence>
<proteinExistence type="predicted"/>
<keyword evidence="9" id="KW-1185">Reference proteome</keyword>
<feature type="domain" description="DNA methylase adenine-specific" evidence="7">
    <location>
        <begin position="1"/>
        <end position="88"/>
    </location>
</feature>
<evidence type="ECO:0000256" key="1">
    <source>
        <dbReference type="ARBA" id="ARBA00011900"/>
    </source>
</evidence>
<dbReference type="InterPro" id="IPR051537">
    <property type="entry name" value="DNA_Adenine_Mtase"/>
</dbReference>
<organism evidence="8 9">
    <name type="scientific">Convivina praedatoris</name>
    <dbReference type="NCBI Taxonomy" id="2880963"/>
    <lineage>
        <taxon>Bacteria</taxon>
        <taxon>Bacillati</taxon>
        <taxon>Bacillota</taxon>
        <taxon>Bacilli</taxon>
        <taxon>Lactobacillales</taxon>
        <taxon>Lactobacillaceae</taxon>
        <taxon>Convivina</taxon>
    </lineage>
</organism>
<protein>
    <recommendedName>
        <fullName evidence="1">site-specific DNA-methyltransferase (adenine-specific)</fullName>
        <ecNumber evidence="1">2.1.1.72</ecNumber>
    </recommendedName>
</protein>
<name>A0ABM9D3L1_9LACO</name>
<dbReference type="PANTHER" id="PTHR42933:SF1">
    <property type="entry name" value="SITE-SPECIFIC DNA-METHYLTRANSFERASE (ADENINE-SPECIFIC)"/>
    <property type="match status" value="1"/>
</dbReference>
<accession>A0ABM9D3L1</accession>
<evidence type="ECO:0000256" key="5">
    <source>
        <dbReference type="ARBA" id="ARBA00022747"/>
    </source>
</evidence>
<evidence type="ECO:0000313" key="8">
    <source>
        <dbReference type="EMBL" id="CAH1857567.1"/>
    </source>
</evidence>
<evidence type="ECO:0000256" key="6">
    <source>
        <dbReference type="ARBA" id="ARBA00047942"/>
    </source>
</evidence>
<evidence type="ECO:0000256" key="4">
    <source>
        <dbReference type="ARBA" id="ARBA00022691"/>
    </source>
</evidence>
<dbReference type="SUPFAM" id="SSF53335">
    <property type="entry name" value="S-adenosyl-L-methionine-dependent methyltransferases"/>
    <property type="match status" value="1"/>
</dbReference>
<dbReference type="InterPro" id="IPR029063">
    <property type="entry name" value="SAM-dependent_MTases_sf"/>
</dbReference>
<dbReference type="PANTHER" id="PTHR42933">
    <property type="entry name" value="SLR6095 PROTEIN"/>
    <property type="match status" value="1"/>
</dbReference>
<keyword evidence="2" id="KW-0489">Methyltransferase</keyword>
<keyword evidence="5" id="KW-0680">Restriction system</keyword>
<comment type="catalytic activity">
    <reaction evidence="6">
        <text>a 2'-deoxyadenosine in DNA + S-adenosyl-L-methionine = an N(6)-methyl-2'-deoxyadenosine in DNA + S-adenosyl-L-homocysteine + H(+)</text>
        <dbReference type="Rhea" id="RHEA:15197"/>
        <dbReference type="Rhea" id="RHEA-COMP:12418"/>
        <dbReference type="Rhea" id="RHEA-COMP:12419"/>
        <dbReference type="ChEBI" id="CHEBI:15378"/>
        <dbReference type="ChEBI" id="CHEBI:57856"/>
        <dbReference type="ChEBI" id="CHEBI:59789"/>
        <dbReference type="ChEBI" id="CHEBI:90615"/>
        <dbReference type="ChEBI" id="CHEBI:90616"/>
        <dbReference type="EC" id="2.1.1.72"/>
    </reaction>
</comment>
<comment type="caution">
    <text evidence="8">The sequence shown here is derived from an EMBL/GenBank/DDBJ whole genome shotgun (WGS) entry which is preliminary data.</text>
</comment>